<evidence type="ECO:0000313" key="1">
    <source>
        <dbReference type="EMBL" id="OWZ08689.1"/>
    </source>
</evidence>
<protein>
    <submittedName>
        <fullName evidence="1">Uncharacterized protein</fullName>
    </submittedName>
</protein>
<reference evidence="2" key="1">
    <citation type="submission" date="2017-03" db="EMBL/GenBank/DDBJ databases">
        <title>Phytopthora megakarya and P. palmivora, two closely related causual agents of cacao black pod achieved similar genome size and gene model numbers by different mechanisms.</title>
        <authorList>
            <person name="Ali S."/>
            <person name="Shao J."/>
            <person name="Larry D.J."/>
            <person name="Kronmiller B."/>
            <person name="Shen D."/>
            <person name="Strem M.D."/>
            <person name="Melnick R.L."/>
            <person name="Guiltinan M.J."/>
            <person name="Tyler B.M."/>
            <person name="Meinhardt L.W."/>
            <person name="Bailey B.A."/>
        </authorList>
    </citation>
    <scope>NUCLEOTIDE SEQUENCE [LARGE SCALE GENOMIC DNA]</scope>
    <source>
        <strain evidence="2">zdho120</strain>
    </source>
</reference>
<dbReference type="EMBL" id="NBNE01003057">
    <property type="protein sequence ID" value="OWZ08689.1"/>
    <property type="molecule type" value="Genomic_DNA"/>
</dbReference>
<dbReference type="Proteomes" id="UP000198211">
    <property type="component" value="Unassembled WGS sequence"/>
</dbReference>
<keyword evidence="2" id="KW-1185">Reference proteome</keyword>
<organism evidence="1 2">
    <name type="scientific">Phytophthora megakarya</name>
    <dbReference type="NCBI Taxonomy" id="4795"/>
    <lineage>
        <taxon>Eukaryota</taxon>
        <taxon>Sar</taxon>
        <taxon>Stramenopiles</taxon>
        <taxon>Oomycota</taxon>
        <taxon>Peronosporomycetes</taxon>
        <taxon>Peronosporales</taxon>
        <taxon>Peronosporaceae</taxon>
        <taxon>Phytophthora</taxon>
    </lineage>
</organism>
<accession>A0A225VUN2</accession>
<gene>
    <name evidence="1" type="ORF">PHMEG_00018728</name>
</gene>
<comment type="caution">
    <text evidence="1">The sequence shown here is derived from an EMBL/GenBank/DDBJ whole genome shotgun (WGS) entry which is preliminary data.</text>
</comment>
<sequence>MCATYEDLLVAVGGLISFSNELWCDHARRLLSPLKHFILSNMKPNNNTPERVRFTLMYVNRFLGRALAHLLRDFSEAVRAVDYHSSDWQAELNGLALRLCRRRMHNKALLREPQPHSRDEDQPLARQLCRSTYADKSLAMMTAVSPASVSWQMAYAIAVASSAVRNIVAPIAGTGASRAICRGLSIAATIVTVANTVAPTAPEVAEVLLVCRRFGTHEVSS</sequence>
<proteinExistence type="predicted"/>
<name>A0A225VUN2_9STRA</name>
<dbReference type="AlphaFoldDB" id="A0A225VUN2"/>
<evidence type="ECO:0000313" key="2">
    <source>
        <dbReference type="Proteomes" id="UP000198211"/>
    </source>
</evidence>